<accession>A0A9W8LLG8</accession>
<dbReference type="OrthoDB" id="411251at2759"/>
<proteinExistence type="predicted"/>
<dbReference type="EMBL" id="JANBUL010000040">
    <property type="protein sequence ID" value="KAJ2783784.1"/>
    <property type="molecule type" value="Genomic_DNA"/>
</dbReference>
<comment type="caution">
    <text evidence="2">The sequence shown here is derived from an EMBL/GenBank/DDBJ whole genome shotgun (WGS) entry which is preliminary data.</text>
</comment>
<gene>
    <name evidence="2" type="ORF">H4R18_001536</name>
</gene>
<feature type="compositionally biased region" description="Low complexity" evidence="1">
    <location>
        <begin position="184"/>
        <end position="205"/>
    </location>
</feature>
<evidence type="ECO:0008006" key="4">
    <source>
        <dbReference type="Google" id="ProtNLM"/>
    </source>
</evidence>
<feature type="region of interest" description="Disordered" evidence="1">
    <location>
        <begin position="171"/>
        <end position="208"/>
    </location>
</feature>
<feature type="region of interest" description="Disordered" evidence="1">
    <location>
        <begin position="1"/>
        <end position="31"/>
    </location>
</feature>
<evidence type="ECO:0000313" key="3">
    <source>
        <dbReference type="Proteomes" id="UP001140217"/>
    </source>
</evidence>
<name>A0A9W8LLG8_9FUNG</name>
<organism evidence="2 3">
    <name type="scientific">Coemansia javaensis</name>
    <dbReference type="NCBI Taxonomy" id="2761396"/>
    <lineage>
        <taxon>Eukaryota</taxon>
        <taxon>Fungi</taxon>
        <taxon>Fungi incertae sedis</taxon>
        <taxon>Zoopagomycota</taxon>
        <taxon>Kickxellomycotina</taxon>
        <taxon>Kickxellomycetes</taxon>
        <taxon>Kickxellales</taxon>
        <taxon>Kickxellaceae</taxon>
        <taxon>Coemansia</taxon>
    </lineage>
</organism>
<protein>
    <recommendedName>
        <fullName evidence="4">PAS domain-containing protein</fullName>
    </recommendedName>
</protein>
<reference evidence="2" key="1">
    <citation type="submission" date="2022-07" db="EMBL/GenBank/DDBJ databases">
        <title>Phylogenomic reconstructions and comparative analyses of Kickxellomycotina fungi.</title>
        <authorList>
            <person name="Reynolds N.K."/>
            <person name="Stajich J.E."/>
            <person name="Barry K."/>
            <person name="Grigoriev I.V."/>
            <person name="Crous P."/>
            <person name="Smith M.E."/>
        </authorList>
    </citation>
    <scope>NUCLEOTIDE SEQUENCE</scope>
    <source>
        <strain evidence="2">NBRC 105414</strain>
    </source>
</reference>
<sequence length="391" mass="42471">MATASSSDTGAREPGQAAGAAGRPHHPSYIGIHTRDEDTRALYLSSGLYAATGLVPERIINLRVKDFIADDFDADDLPWLYGAKGQQGGAVTATSAAAAADEEDEADMADAYTMILNVKTASGAPVVQRVTTFKLDTVVVYVSVAFPEIPPRARTDLKVQLLNRSMKQLNISQRRRASAHQRQKQQQQQQQQQQKQSRSGQPSPSCMRKRQAKAAFILEYHQPAPAESGPAEPTEPDPMGARIGFVTGSVSSVVDADASDLIHGSFLKLVAPEDLARAGQYFDRVSKSATDVLFERLSLLERPCVVEGDIAVPDEDNRRVAVDCLAASSHDGVMLLVRKLHVMSAPRRDSSGNYIRTRVHEVDDDAGYISLAEFISSDPETSDAPEWSQLL</sequence>
<evidence type="ECO:0000256" key="1">
    <source>
        <dbReference type="SAM" id="MobiDB-lite"/>
    </source>
</evidence>
<keyword evidence="3" id="KW-1185">Reference proteome</keyword>
<dbReference type="AlphaFoldDB" id="A0A9W8LLG8"/>
<dbReference type="Proteomes" id="UP001140217">
    <property type="component" value="Unassembled WGS sequence"/>
</dbReference>
<feature type="region of interest" description="Disordered" evidence="1">
    <location>
        <begin position="224"/>
        <end position="243"/>
    </location>
</feature>
<evidence type="ECO:0000313" key="2">
    <source>
        <dbReference type="EMBL" id="KAJ2783784.1"/>
    </source>
</evidence>
<feature type="compositionally biased region" description="Basic residues" evidence="1">
    <location>
        <begin position="173"/>
        <end position="183"/>
    </location>
</feature>